<feature type="compositionally biased region" description="Basic and acidic residues" evidence="1">
    <location>
        <begin position="22"/>
        <end position="34"/>
    </location>
</feature>
<evidence type="ECO:0000313" key="3">
    <source>
        <dbReference type="Proteomes" id="UP000011996"/>
    </source>
</evidence>
<dbReference type="EMBL" id="ANOF01000095">
    <property type="protein sequence ID" value="EMI26406.1"/>
    <property type="molecule type" value="Genomic_DNA"/>
</dbReference>
<name>M5S4M3_9BACT</name>
<sequence length="41" mass="4602">MQTLSFFVALDFPLGSQLSVTRKTENDEPKRAPEHANQANL</sequence>
<organism evidence="2 3">
    <name type="scientific">Rhodopirellula europaea SH398</name>
    <dbReference type="NCBI Taxonomy" id="1263868"/>
    <lineage>
        <taxon>Bacteria</taxon>
        <taxon>Pseudomonadati</taxon>
        <taxon>Planctomycetota</taxon>
        <taxon>Planctomycetia</taxon>
        <taxon>Pirellulales</taxon>
        <taxon>Pirellulaceae</taxon>
        <taxon>Rhodopirellula</taxon>
    </lineage>
</organism>
<dbReference type="PATRIC" id="fig|1263868.3.peg.3297"/>
<proteinExistence type="predicted"/>
<evidence type="ECO:0000256" key="1">
    <source>
        <dbReference type="SAM" id="MobiDB-lite"/>
    </source>
</evidence>
<dbReference type="AlphaFoldDB" id="M5S4M3"/>
<comment type="caution">
    <text evidence="2">The sequence shown here is derived from an EMBL/GenBank/DDBJ whole genome shotgun (WGS) entry which is preliminary data.</text>
</comment>
<feature type="region of interest" description="Disordered" evidence="1">
    <location>
        <begin position="20"/>
        <end position="41"/>
    </location>
</feature>
<evidence type="ECO:0000313" key="2">
    <source>
        <dbReference type="EMBL" id="EMI26406.1"/>
    </source>
</evidence>
<dbReference type="Proteomes" id="UP000011996">
    <property type="component" value="Unassembled WGS sequence"/>
</dbReference>
<protein>
    <submittedName>
        <fullName evidence="2">Uncharacterized protein</fullName>
    </submittedName>
</protein>
<reference evidence="2 3" key="1">
    <citation type="journal article" date="2013" name="Mar. Genomics">
        <title>Expression of sulfatases in Rhodopirellula baltica and the diversity of sulfatases in the genus Rhodopirellula.</title>
        <authorList>
            <person name="Wegner C.E."/>
            <person name="Richter-Heitmann T."/>
            <person name="Klindworth A."/>
            <person name="Klockow C."/>
            <person name="Richter M."/>
            <person name="Achstetter T."/>
            <person name="Glockner F.O."/>
            <person name="Harder J."/>
        </authorList>
    </citation>
    <scope>NUCLEOTIDE SEQUENCE [LARGE SCALE GENOMIC DNA]</scope>
    <source>
        <strain evidence="2 3">SH398</strain>
    </source>
</reference>
<gene>
    <name evidence="2" type="ORF">RESH_03049</name>
</gene>
<accession>M5S4M3</accession>